<dbReference type="RefSeq" id="WP_160801606.1">
    <property type="nucleotide sequence ID" value="NZ_WUUL01000006.1"/>
</dbReference>
<keyword evidence="2" id="KW-0808">Transferase</keyword>
<dbReference type="Proteomes" id="UP000430692">
    <property type="component" value="Unassembled WGS sequence"/>
</dbReference>
<dbReference type="InterPro" id="IPR016181">
    <property type="entry name" value="Acyl_CoA_acyltransferase"/>
</dbReference>
<protein>
    <submittedName>
        <fullName evidence="2">UDP-4-amino-4, 6-dideoxy-N-acetyl-beta-L-altrosamine N-acetyltransferase</fullName>
        <ecNumber evidence="2">2.3.1.202</ecNumber>
    </submittedName>
</protein>
<feature type="domain" description="N-acetyltransferase" evidence="1">
    <location>
        <begin position="3"/>
        <end position="154"/>
    </location>
</feature>
<dbReference type="SUPFAM" id="SSF55729">
    <property type="entry name" value="Acyl-CoA N-acyltransferases (Nat)"/>
    <property type="match status" value="1"/>
</dbReference>
<dbReference type="GO" id="GO:0016747">
    <property type="term" value="F:acyltransferase activity, transferring groups other than amino-acyl groups"/>
    <property type="evidence" value="ECO:0007669"/>
    <property type="project" value="InterPro"/>
</dbReference>
<dbReference type="Gene3D" id="3.40.630.30">
    <property type="match status" value="1"/>
</dbReference>
<reference evidence="2 3" key="1">
    <citation type="submission" date="2019-12" db="EMBL/GenBank/DDBJ databases">
        <title>Whole-genome analyses of novel actinobacteria.</title>
        <authorList>
            <person name="Sahin N."/>
            <person name="Saygin H."/>
        </authorList>
    </citation>
    <scope>NUCLEOTIDE SEQUENCE [LARGE SCALE GENOMIC DNA]</scope>
    <source>
        <strain evidence="2 3">KC615</strain>
    </source>
</reference>
<name>A0A6I4VTA7_9BACL</name>
<dbReference type="NCBIfam" id="TIGR03585">
    <property type="entry name" value="PseH"/>
    <property type="match status" value="1"/>
</dbReference>
<evidence type="ECO:0000313" key="2">
    <source>
        <dbReference type="EMBL" id="MXQ54253.1"/>
    </source>
</evidence>
<gene>
    <name evidence="2" type="primary">pseH</name>
    <name evidence="2" type="ORF">GSM42_11110</name>
</gene>
<dbReference type="Pfam" id="PF13302">
    <property type="entry name" value="Acetyltransf_3"/>
    <property type="match status" value="1"/>
</dbReference>
<evidence type="ECO:0000313" key="3">
    <source>
        <dbReference type="Proteomes" id="UP000430692"/>
    </source>
</evidence>
<dbReference type="EMBL" id="WUUL01000006">
    <property type="protein sequence ID" value="MXQ54253.1"/>
    <property type="molecule type" value="Genomic_DNA"/>
</dbReference>
<dbReference type="PANTHER" id="PTHR43415">
    <property type="entry name" value="SPERMIDINE N(1)-ACETYLTRANSFERASE"/>
    <property type="match status" value="1"/>
</dbReference>
<dbReference type="InterPro" id="IPR000182">
    <property type="entry name" value="GNAT_dom"/>
</dbReference>
<dbReference type="PANTHER" id="PTHR43415:SF3">
    <property type="entry name" value="GNAT-FAMILY ACETYLTRANSFERASE"/>
    <property type="match status" value="1"/>
</dbReference>
<sequence>MDYDLRALTENDKNLIYNWRNAEFIRVNMFQDELIPYEAHCHWFEIILTNQTAYYRIFRYNSKPLGLVSFKESNPQKKTCFWGFYIGEIQAPKGAGTWMGSLALDYAFQCLGMKTIIGEVLSFNKKSATYHRKLGFKHDLHYKNTLYRNGQPINIIRFVLDKEDWEHHKAKLDLNFT</sequence>
<dbReference type="PROSITE" id="PS51186">
    <property type="entry name" value="GNAT"/>
    <property type="match status" value="1"/>
</dbReference>
<evidence type="ECO:0000259" key="1">
    <source>
        <dbReference type="PROSITE" id="PS51186"/>
    </source>
</evidence>
<comment type="caution">
    <text evidence="2">The sequence shown here is derived from an EMBL/GenBank/DDBJ whole genome shotgun (WGS) entry which is preliminary data.</text>
</comment>
<keyword evidence="2" id="KW-0012">Acyltransferase</keyword>
<keyword evidence="3" id="KW-1185">Reference proteome</keyword>
<dbReference type="AlphaFoldDB" id="A0A6I4VTA7"/>
<accession>A0A6I4VTA7</accession>
<dbReference type="EC" id="2.3.1.202" evidence="2"/>
<dbReference type="InterPro" id="IPR020036">
    <property type="entry name" value="PseH"/>
</dbReference>
<proteinExistence type="predicted"/>
<organism evidence="2 3">
    <name type="scientific">Shimazuella alba</name>
    <dbReference type="NCBI Taxonomy" id="2690964"/>
    <lineage>
        <taxon>Bacteria</taxon>
        <taxon>Bacillati</taxon>
        <taxon>Bacillota</taxon>
        <taxon>Bacilli</taxon>
        <taxon>Bacillales</taxon>
        <taxon>Thermoactinomycetaceae</taxon>
        <taxon>Shimazuella</taxon>
    </lineage>
</organism>